<evidence type="ECO:0000256" key="2">
    <source>
        <dbReference type="RuleBase" id="RU000461"/>
    </source>
</evidence>
<keyword evidence="5" id="KW-1185">Reference proteome</keyword>
<dbReference type="InterPro" id="IPR017972">
    <property type="entry name" value="Cyt_P450_CS"/>
</dbReference>
<dbReference type="PRINTS" id="PR00385">
    <property type="entry name" value="P450"/>
</dbReference>
<sequence>MLKTDFDDARTEPYGPPEQHRELQSTNPVALLDWAGRGRGVWAITKYDDVRAVLSDFRFSSDRSKPDHPAHAAYSPGTIQGQIIAMDPPRHSLIRGRVMGEFTVKKVAALRPRIEQIVDEAIDAMLAGPHEGDLVEALALPLPSMVIGELLGVPYEDHHFFQTNSAIYTDQRATPEERTAATAAIREYIATLVDARLDTPGVDILSRQLAAGATRDEAIGLGFLLLIAGHETTSNMISLAVMTLLDQPELLQQLRDDPAILPKAVEELLRYFTIAEVGGLRLATEDLDVHGVTIPAGSTVWALTNTANRDPEVFPEPDRIDFSRGARNHVAFGFGPHQCLGQNVARLELEVVLQRIIDRLPNLRLTVPVSQLRFKEHGNFGLYELPLAW</sequence>
<protein>
    <submittedName>
        <fullName evidence="4">Cytochrome P450</fullName>
    </submittedName>
</protein>
<reference evidence="4" key="1">
    <citation type="submission" date="2022-08" db="EMBL/GenBank/DDBJ databases">
        <authorList>
            <person name="Deng Y."/>
            <person name="Han X.-F."/>
            <person name="Zhang Y.-Q."/>
        </authorList>
    </citation>
    <scope>NUCLEOTIDE SEQUENCE</scope>
    <source>
        <strain evidence="4">CPCC 203386</strain>
    </source>
</reference>
<evidence type="ECO:0000313" key="4">
    <source>
        <dbReference type="EMBL" id="MCS5736077.1"/>
    </source>
</evidence>
<dbReference type="PANTHER" id="PTHR46696:SF1">
    <property type="entry name" value="CYTOCHROME P450 YJIB-RELATED"/>
    <property type="match status" value="1"/>
</dbReference>
<proteinExistence type="inferred from homology"/>
<gene>
    <name evidence="4" type="ORF">N1032_20250</name>
</gene>
<name>A0ABT2H859_9MICO</name>
<evidence type="ECO:0000256" key="1">
    <source>
        <dbReference type="ARBA" id="ARBA00010617"/>
    </source>
</evidence>
<accession>A0ABT2H859</accession>
<evidence type="ECO:0000256" key="3">
    <source>
        <dbReference type="SAM" id="MobiDB-lite"/>
    </source>
</evidence>
<keyword evidence="2" id="KW-0349">Heme</keyword>
<dbReference type="InterPro" id="IPR036396">
    <property type="entry name" value="Cyt_P450_sf"/>
</dbReference>
<dbReference type="Pfam" id="PF00067">
    <property type="entry name" value="p450"/>
    <property type="match status" value="1"/>
</dbReference>
<dbReference type="InterPro" id="IPR002397">
    <property type="entry name" value="Cyt_P450_B"/>
</dbReference>
<feature type="compositionally biased region" description="Basic and acidic residues" evidence="3">
    <location>
        <begin position="1"/>
        <end position="11"/>
    </location>
</feature>
<dbReference type="SUPFAM" id="SSF48264">
    <property type="entry name" value="Cytochrome P450"/>
    <property type="match status" value="1"/>
</dbReference>
<dbReference type="PANTHER" id="PTHR46696">
    <property type="entry name" value="P450, PUTATIVE (EUROFUNG)-RELATED"/>
    <property type="match status" value="1"/>
</dbReference>
<comment type="similarity">
    <text evidence="1 2">Belongs to the cytochrome P450 family.</text>
</comment>
<dbReference type="EMBL" id="JANLCJ010000011">
    <property type="protein sequence ID" value="MCS5736077.1"/>
    <property type="molecule type" value="Genomic_DNA"/>
</dbReference>
<organism evidence="4 5">
    <name type="scientific">Herbiconiux daphne</name>
    <dbReference type="NCBI Taxonomy" id="2970914"/>
    <lineage>
        <taxon>Bacteria</taxon>
        <taxon>Bacillati</taxon>
        <taxon>Actinomycetota</taxon>
        <taxon>Actinomycetes</taxon>
        <taxon>Micrococcales</taxon>
        <taxon>Microbacteriaceae</taxon>
        <taxon>Herbiconiux</taxon>
    </lineage>
</organism>
<feature type="region of interest" description="Disordered" evidence="3">
    <location>
        <begin position="1"/>
        <end position="25"/>
    </location>
</feature>
<keyword evidence="2" id="KW-0560">Oxidoreductase</keyword>
<dbReference type="PRINTS" id="PR00359">
    <property type="entry name" value="BP450"/>
</dbReference>
<dbReference type="Proteomes" id="UP001165586">
    <property type="component" value="Unassembled WGS sequence"/>
</dbReference>
<dbReference type="CDD" id="cd11030">
    <property type="entry name" value="CYP105-like"/>
    <property type="match status" value="1"/>
</dbReference>
<dbReference type="RefSeq" id="WP_259541797.1">
    <property type="nucleotide sequence ID" value="NZ_JANLCJ010000011.1"/>
</dbReference>
<keyword evidence="2" id="KW-0503">Monooxygenase</keyword>
<keyword evidence="2" id="KW-0408">Iron</keyword>
<evidence type="ECO:0000313" key="5">
    <source>
        <dbReference type="Proteomes" id="UP001165586"/>
    </source>
</evidence>
<keyword evidence="2" id="KW-0479">Metal-binding</keyword>
<comment type="caution">
    <text evidence="4">The sequence shown here is derived from an EMBL/GenBank/DDBJ whole genome shotgun (WGS) entry which is preliminary data.</text>
</comment>
<dbReference type="Gene3D" id="1.10.630.10">
    <property type="entry name" value="Cytochrome P450"/>
    <property type="match status" value="1"/>
</dbReference>
<dbReference type="InterPro" id="IPR001128">
    <property type="entry name" value="Cyt_P450"/>
</dbReference>
<dbReference type="PROSITE" id="PS00086">
    <property type="entry name" value="CYTOCHROME_P450"/>
    <property type="match status" value="1"/>
</dbReference>